<dbReference type="EMBL" id="CP080096">
    <property type="protein sequence ID" value="QYD73548.1"/>
    <property type="molecule type" value="Genomic_DNA"/>
</dbReference>
<dbReference type="Gene3D" id="3.40.50.10860">
    <property type="entry name" value="Leucine Dehydrogenase, chain A, domain 1"/>
    <property type="match status" value="1"/>
</dbReference>
<dbReference type="InterPro" id="IPR046346">
    <property type="entry name" value="Aminoacid_DH-like_N_sf"/>
</dbReference>
<evidence type="ECO:0000259" key="5">
    <source>
        <dbReference type="Pfam" id="PF08501"/>
    </source>
</evidence>
<accession>A0ABX8UX19</accession>
<comment type="pathway">
    <text evidence="1">Metabolic intermediate biosynthesis; chorismate biosynthesis; chorismate from D-erythrose 4-phosphate and phosphoenolpyruvate: step 4/7.</text>
</comment>
<keyword evidence="6" id="KW-0548">Nucleotidyltransferase</keyword>
<evidence type="ECO:0000313" key="7">
    <source>
        <dbReference type="Proteomes" id="UP000826462"/>
    </source>
</evidence>
<keyword evidence="7" id="KW-1185">Reference proteome</keyword>
<dbReference type="InterPro" id="IPR036291">
    <property type="entry name" value="NAD(P)-bd_dom_sf"/>
</dbReference>
<feature type="domain" description="THIF-type NAD/FAD binding fold" evidence="4">
    <location>
        <begin position="142"/>
        <end position="178"/>
    </location>
</feature>
<keyword evidence="3" id="KW-0057">Aromatic amino acid biosynthesis</keyword>
<evidence type="ECO:0000256" key="1">
    <source>
        <dbReference type="ARBA" id="ARBA00004871"/>
    </source>
</evidence>
<dbReference type="Pfam" id="PF00899">
    <property type="entry name" value="ThiF"/>
    <property type="match status" value="1"/>
</dbReference>
<feature type="domain" description="Shikimate dehydrogenase substrate binding N-terminal" evidence="5">
    <location>
        <begin position="30"/>
        <end position="111"/>
    </location>
</feature>
<dbReference type="PANTHER" id="PTHR21089:SF1">
    <property type="entry name" value="BIFUNCTIONAL 3-DEHYDROQUINATE DEHYDRATASE_SHIKIMATE DEHYDROGENASE, CHLOROPLASTIC"/>
    <property type="match status" value="1"/>
</dbReference>
<dbReference type="InterPro" id="IPR013708">
    <property type="entry name" value="Shikimate_DH-bd_N"/>
</dbReference>
<evidence type="ECO:0000256" key="3">
    <source>
        <dbReference type="ARBA" id="ARBA00023141"/>
    </source>
</evidence>
<dbReference type="InterPro" id="IPR022893">
    <property type="entry name" value="Shikimate_DH_fam"/>
</dbReference>
<dbReference type="Gene3D" id="3.40.50.720">
    <property type="entry name" value="NAD(P)-binding Rossmann-like Domain"/>
    <property type="match status" value="1"/>
</dbReference>
<evidence type="ECO:0000256" key="2">
    <source>
        <dbReference type="ARBA" id="ARBA00023002"/>
    </source>
</evidence>
<proteinExistence type="predicted"/>
<sequence length="284" mass="29498">MARRTPRLTTREQVLTAAPTITGATRLYAIIGDPIAQVRSPLVYTQAFAERGINAVMIPGHVQPERFEQTVAGLMALGNLDGVLVTAPYKVAMLKFADTVGSRGERVGAVNAFRRTADGQWHADMFDGEGFVSALRKRDVPLRHARVLMFGCGGAGAAIAVSLADAGVAEIRFVDPDHANALPRVAALGDACPSCRMSLGAAGTDGIDIVINASTVGMRAGDGLPAPLDGLSSRIAVGDVVLSSGFTPLIAFAQSRGCATVTGVDMHSGQTEALLAFLLGRADS</sequence>
<gene>
    <name evidence="6" type="ORF">KZJ38_28440</name>
</gene>
<dbReference type="InterPro" id="IPR000594">
    <property type="entry name" value="ThiF_NAD_FAD-bd"/>
</dbReference>
<evidence type="ECO:0000313" key="6">
    <source>
        <dbReference type="EMBL" id="QYD73548.1"/>
    </source>
</evidence>
<keyword evidence="3" id="KW-0028">Amino-acid biosynthesis</keyword>
<reference evidence="6 7" key="1">
    <citation type="submission" date="2021-07" db="EMBL/GenBank/DDBJ databases">
        <title>Paraburkholderia edwinii protects Aspergillus sp. from phenazines by acting as a toxin sponge.</title>
        <authorList>
            <person name="Dahlstrom K.M."/>
            <person name="Newman D.K."/>
        </authorList>
    </citation>
    <scope>NUCLEOTIDE SEQUENCE [LARGE SCALE GENOMIC DNA]</scope>
    <source>
        <strain evidence="6 7">Pe01</strain>
    </source>
</reference>
<dbReference type="GO" id="GO:0016779">
    <property type="term" value="F:nucleotidyltransferase activity"/>
    <property type="evidence" value="ECO:0007669"/>
    <property type="project" value="UniProtKB-KW"/>
</dbReference>
<organism evidence="6 7">
    <name type="scientific">Paraburkholderia edwinii</name>
    <dbReference type="NCBI Taxonomy" id="2861782"/>
    <lineage>
        <taxon>Bacteria</taxon>
        <taxon>Pseudomonadati</taxon>
        <taxon>Pseudomonadota</taxon>
        <taxon>Betaproteobacteria</taxon>
        <taxon>Burkholderiales</taxon>
        <taxon>Burkholderiaceae</taxon>
        <taxon>Paraburkholderia</taxon>
    </lineage>
</organism>
<dbReference type="SUPFAM" id="SSF53223">
    <property type="entry name" value="Aminoacid dehydrogenase-like, N-terminal domain"/>
    <property type="match status" value="1"/>
</dbReference>
<name>A0ABX8UX19_9BURK</name>
<dbReference type="Pfam" id="PF08501">
    <property type="entry name" value="Shikimate_dh_N"/>
    <property type="match status" value="1"/>
</dbReference>
<dbReference type="PANTHER" id="PTHR21089">
    <property type="entry name" value="SHIKIMATE DEHYDROGENASE"/>
    <property type="match status" value="1"/>
</dbReference>
<protein>
    <submittedName>
        <fullName evidence="6">ThiF family adenylyltransferase</fullName>
    </submittedName>
</protein>
<dbReference type="SUPFAM" id="SSF51735">
    <property type="entry name" value="NAD(P)-binding Rossmann-fold domains"/>
    <property type="match status" value="1"/>
</dbReference>
<dbReference type="Proteomes" id="UP000826462">
    <property type="component" value="Chromosome 2"/>
</dbReference>
<keyword evidence="6" id="KW-0808">Transferase</keyword>
<evidence type="ECO:0000259" key="4">
    <source>
        <dbReference type="Pfam" id="PF00899"/>
    </source>
</evidence>
<keyword evidence="2" id="KW-0560">Oxidoreductase</keyword>